<reference evidence="3" key="1">
    <citation type="journal article" date="2019" name="Curr. Biol.">
        <title>Genome Sequence of Striga asiatica Provides Insight into the Evolution of Plant Parasitism.</title>
        <authorList>
            <person name="Yoshida S."/>
            <person name="Kim S."/>
            <person name="Wafula E.K."/>
            <person name="Tanskanen J."/>
            <person name="Kim Y.M."/>
            <person name="Honaas L."/>
            <person name="Yang Z."/>
            <person name="Spallek T."/>
            <person name="Conn C.E."/>
            <person name="Ichihashi Y."/>
            <person name="Cheong K."/>
            <person name="Cui S."/>
            <person name="Der J.P."/>
            <person name="Gundlach H."/>
            <person name="Jiao Y."/>
            <person name="Hori C."/>
            <person name="Ishida J.K."/>
            <person name="Kasahara H."/>
            <person name="Kiba T."/>
            <person name="Kim M.S."/>
            <person name="Koo N."/>
            <person name="Laohavisit A."/>
            <person name="Lee Y.H."/>
            <person name="Lumba S."/>
            <person name="McCourt P."/>
            <person name="Mortimer J.C."/>
            <person name="Mutuku J.M."/>
            <person name="Nomura T."/>
            <person name="Sasaki-Sekimoto Y."/>
            <person name="Seto Y."/>
            <person name="Wang Y."/>
            <person name="Wakatake T."/>
            <person name="Sakakibara H."/>
            <person name="Demura T."/>
            <person name="Yamaguchi S."/>
            <person name="Yoneyama K."/>
            <person name="Manabe R.I."/>
            <person name="Nelson D.C."/>
            <person name="Schulman A.H."/>
            <person name="Timko M.P."/>
            <person name="dePamphilis C.W."/>
            <person name="Choi D."/>
            <person name="Shirasu K."/>
        </authorList>
    </citation>
    <scope>NUCLEOTIDE SEQUENCE [LARGE SCALE GENOMIC DNA]</scope>
    <source>
        <strain evidence="3">cv. UVA1</strain>
    </source>
</reference>
<name>A0A5A7Q216_STRAF</name>
<organism evidence="2 3">
    <name type="scientific">Striga asiatica</name>
    <name type="common">Asiatic witchweed</name>
    <name type="synonym">Buchnera asiatica</name>
    <dbReference type="NCBI Taxonomy" id="4170"/>
    <lineage>
        <taxon>Eukaryota</taxon>
        <taxon>Viridiplantae</taxon>
        <taxon>Streptophyta</taxon>
        <taxon>Embryophyta</taxon>
        <taxon>Tracheophyta</taxon>
        <taxon>Spermatophyta</taxon>
        <taxon>Magnoliopsida</taxon>
        <taxon>eudicotyledons</taxon>
        <taxon>Gunneridae</taxon>
        <taxon>Pentapetalae</taxon>
        <taxon>asterids</taxon>
        <taxon>lamiids</taxon>
        <taxon>Lamiales</taxon>
        <taxon>Orobanchaceae</taxon>
        <taxon>Buchnereae</taxon>
        <taxon>Striga</taxon>
    </lineage>
</organism>
<dbReference type="EMBL" id="BKCP01005572">
    <property type="protein sequence ID" value="GER39054.1"/>
    <property type="molecule type" value="Genomic_DNA"/>
</dbReference>
<comment type="caution">
    <text evidence="2">The sequence shown here is derived from an EMBL/GenBank/DDBJ whole genome shotgun (WGS) entry which is preliminary data.</text>
</comment>
<dbReference type="AlphaFoldDB" id="A0A5A7Q216"/>
<sequence length="107" mass="11870">MSFASSPERLLKRRHSPQNQKKDWTLASPLTYGIIDLLFILISSTERGGRCCFCPCAAIISSLKANRSSLLLTGLLEEELNKKRRKDFEVEPIKADAAKGVSASLCE</sequence>
<evidence type="ECO:0000313" key="2">
    <source>
        <dbReference type="EMBL" id="GER39054.1"/>
    </source>
</evidence>
<evidence type="ECO:0000313" key="3">
    <source>
        <dbReference type="Proteomes" id="UP000325081"/>
    </source>
</evidence>
<dbReference type="GO" id="GO:0016740">
    <property type="term" value="F:transferase activity"/>
    <property type="evidence" value="ECO:0007669"/>
    <property type="project" value="UniProtKB-KW"/>
</dbReference>
<accession>A0A5A7Q216</accession>
<proteinExistence type="predicted"/>
<evidence type="ECO:0000256" key="1">
    <source>
        <dbReference type="SAM" id="MobiDB-lite"/>
    </source>
</evidence>
<gene>
    <name evidence="2" type="ORF">STAS_15623</name>
</gene>
<feature type="region of interest" description="Disordered" evidence="1">
    <location>
        <begin position="1"/>
        <end position="20"/>
    </location>
</feature>
<protein>
    <submittedName>
        <fullName evidence="2">Nucleotidylyl transferase superfamily protein</fullName>
    </submittedName>
</protein>
<keyword evidence="3" id="KW-1185">Reference proteome</keyword>
<dbReference type="Proteomes" id="UP000325081">
    <property type="component" value="Unassembled WGS sequence"/>
</dbReference>
<keyword evidence="2" id="KW-0808">Transferase</keyword>